<evidence type="ECO:0000256" key="9">
    <source>
        <dbReference type="ARBA" id="ARBA00023167"/>
    </source>
</evidence>
<evidence type="ECO:0000256" key="7">
    <source>
        <dbReference type="ARBA" id="ARBA00023002"/>
    </source>
</evidence>
<dbReference type="InterPro" id="IPR004620">
    <property type="entry name" value="MTHF_reductase_bac"/>
</dbReference>
<dbReference type="GO" id="GO:0106312">
    <property type="term" value="F:methylenetetrahydrofolate reductase (NADH) activity"/>
    <property type="evidence" value="ECO:0007669"/>
    <property type="project" value="UniProtKB-EC"/>
</dbReference>
<dbReference type="RefSeq" id="WP_106989943.1">
    <property type="nucleotide sequence ID" value="NZ_JAVEVW010000173.1"/>
</dbReference>
<dbReference type="GO" id="GO:0009086">
    <property type="term" value="P:methionine biosynthetic process"/>
    <property type="evidence" value="ECO:0007669"/>
    <property type="project" value="UniProtKB-KW"/>
</dbReference>
<dbReference type="InterPro" id="IPR029041">
    <property type="entry name" value="FAD-linked_oxidoreductase-like"/>
</dbReference>
<comment type="similarity">
    <text evidence="3 12">Belongs to the methylenetetrahydrofolate reductase family.</text>
</comment>
<evidence type="ECO:0000256" key="5">
    <source>
        <dbReference type="ARBA" id="ARBA00022630"/>
    </source>
</evidence>
<dbReference type="PANTHER" id="PTHR45754">
    <property type="entry name" value="METHYLENETETRAHYDROFOLATE REDUCTASE"/>
    <property type="match status" value="1"/>
</dbReference>
<keyword evidence="14" id="KW-1185">Reference proteome</keyword>
<evidence type="ECO:0000256" key="4">
    <source>
        <dbReference type="ARBA" id="ARBA00022605"/>
    </source>
</evidence>
<comment type="pathway">
    <text evidence="2 12">One-carbon metabolism; tetrahydrofolate interconversion.</text>
</comment>
<dbReference type="Gene3D" id="3.20.20.220">
    <property type="match status" value="1"/>
</dbReference>
<keyword evidence="7 12" id="KW-0560">Oxidoreductase</keyword>
<dbReference type="AlphaFoldDB" id="A0A2P6MAM0"/>
<dbReference type="GO" id="GO:0071949">
    <property type="term" value="F:FAD binding"/>
    <property type="evidence" value="ECO:0007669"/>
    <property type="project" value="TreeGrafter"/>
</dbReference>
<dbReference type="FunFam" id="3.20.20.220:FF:000014">
    <property type="entry name" value="Methylenetetrahydrofolate reductase"/>
    <property type="match status" value="1"/>
</dbReference>
<evidence type="ECO:0000256" key="1">
    <source>
        <dbReference type="ARBA" id="ARBA00001974"/>
    </source>
</evidence>
<evidence type="ECO:0000256" key="10">
    <source>
        <dbReference type="ARBA" id="ARBA00034478"/>
    </source>
</evidence>
<evidence type="ECO:0000256" key="3">
    <source>
        <dbReference type="ARBA" id="ARBA00006743"/>
    </source>
</evidence>
<evidence type="ECO:0000256" key="8">
    <source>
        <dbReference type="ARBA" id="ARBA00023027"/>
    </source>
</evidence>
<keyword evidence="5 12" id="KW-0285">Flavoprotein</keyword>
<evidence type="ECO:0000256" key="12">
    <source>
        <dbReference type="RuleBase" id="RU003862"/>
    </source>
</evidence>
<dbReference type="UniPathway" id="UPA00193"/>
<evidence type="ECO:0000256" key="11">
    <source>
        <dbReference type="ARBA" id="ARBA00048628"/>
    </source>
</evidence>
<organism evidence="13 14">
    <name type="scientific">Arenimonas caeni</name>
    <dbReference type="NCBI Taxonomy" id="2058085"/>
    <lineage>
        <taxon>Bacteria</taxon>
        <taxon>Pseudomonadati</taxon>
        <taxon>Pseudomonadota</taxon>
        <taxon>Gammaproteobacteria</taxon>
        <taxon>Lysobacterales</taxon>
        <taxon>Lysobacteraceae</taxon>
        <taxon>Arenimonas</taxon>
    </lineage>
</organism>
<dbReference type="GO" id="GO:0035999">
    <property type="term" value="P:tetrahydrofolate interconversion"/>
    <property type="evidence" value="ECO:0007669"/>
    <property type="project" value="UniProtKB-UniPathway"/>
</dbReference>
<comment type="cofactor">
    <cofactor evidence="1 12">
        <name>FAD</name>
        <dbReference type="ChEBI" id="CHEBI:57692"/>
    </cofactor>
</comment>
<dbReference type="OrthoDB" id="9812555at2"/>
<proteinExistence type="inferred from homology"/>
<evidence type="ECO:0000256" key="6">
    <source>
        <dbReference type="ARBA" id="ARBA00022827"/>
    </source>
</evidence>
<comment type="caution">
    <text evidence="13">The sequence shown here is derived from an EMBL/GenBank/DDBJ whole genome shotgun (WGS) entry which is preliminary data.</text>
</comment>
<dbReference type="Pfam" id="PF02219">
    <property type="entry name" value="MTHFR"/>
    <property type="match status" value="1"/>
</dbReference>
<keyword evidence="6 12" id="KW-0274">FAD</keyword>
<dbReference type="SUPFAM" id="SSF51730">
    <property type="entry name" value="FAD-linked oxidoreductase"/>
    <property type="match status" value="1"/>
</dbReference>
<evidence type="ECO:0000313" key="13">
    <source>
        <dbReference type="EMBL" id="PRH83036.1"/>
    </source>
</evidence>
<keyword evidence="8" id="KW-0520">NAD</keyword>
<dbReference type="CDD" id="cd00537">
    <property type="entry name" value="MTHFR"/>
    <property type="match status" value="1"/>
</dbReference>
<dbReference type="NCBIfam" id="TIGR00676">
    <property type="entry name" value="fadh2"/>
    <property type="match status" value="1"/>
</dbReference>
<dbReference type="EC" id="1.5.1.54" evidence="12"/>
<dbReference type="EMBL" id="PVLF01000004">
    <property type="protein sequence ID" value="PRH83036.1"/>
    <property type="molecule type" value="Genomic_DNA"/>
</dbReference>
<sequence length="274" mass="30326">MTPISLEFYPPKNDEQRAQLDRTARKLKAYSPEFVSVTFGAGGSTLSYTPETVRGLRADHGLDAAPHLSCMGGTRAELRELLKLYRALGCQRIVALRGDLPSGMARMGEFRYASDLVAFIREEHGDHFRIEVGCYPETHPQAEDALADLRHFKAKVDAGADSAITQYFFNADAYFRFVDDVRAAGVGIPVIPGIMPISNFSQLRRFSEACGAEIPRWMAKRMQAYGDDADSIREFAADAVAAMCRRLLEGGAPELHFYTLNLARPTEAVLSRLA</sequence>
<name>A0A2P6MAM0_9GAMM</name>
<comment type="pathway">
    <text evidence="10">Amino-acid biosynthesis; L-methionine biosynthesis via de novo pathway.</text>
</comment>
<keyword evidence="4" id="KW-0028">Amino-acid biosynthesis</keyword>
<keyword evidence="9" id="KW-0486">Methionine biosynthesis</keyword>
<accession>A0A2P6MAM0</accession>
<comment type="catalytic activity">
    <reaction evidence="11">
        <text>(6S)-5-methyl-5,6,7,8-tetrahydrofolate + NAD(+) = (6R)-5,10-methylene-5,6,7,8-tetrahydrofolate + NADH + H(+)</text>
        <dbReference type="Rhea" id="RHEA:19821"/>
        <dbReference type="ChEBI" id="CHEBI:15378"/>
        <dbReference type="ChEBI" id="CHEBI:15636"/>
        <dbReference type="ChEBI" id="CHEBI:18608"/>
        <dbReference type="ChEBI" id="CHEBI:57540"/>
        <dbReference type="ChEBI" id="CHEBI:57945"/>
        <dbReference type="EC" id="1.5.1.54"/>
    </reaction>
    <physiologicalReaction direction="right-to-left" evidence="11">
        <dbReference type="Rhea" id="RHEA:19823"/>
    </physiologicalReaction>
</comment>
<evidence type="ECO:0000256" key="2">
    <source>
        <dbReference type="ARBA" id="ARBA00004777"/>
    </source>
</evidence>
<gene>
    <name evidence="13" type="primary">metF</name>
    <name evidence="13" type="ORF">C6N40_05195</name>
</gene>
<evidence type="ECO:0000313" key="14">
    <source>
        <dbReference type="Proteomes" id="UP000241736"/>
    </source>
</evidence>
<dbReference type="GO" id="GO:0005829">
    <property type="term" value="C:cytosol"/>
    <property type="evidence" value="ECO:0007669"/>
    <property type="project" value="InterPro"/>
</dbReference>
<dbReference type="PANTHER" id="PTHR45754:SF3">
    <property type="entry name" value="METHYLENETETRAHYDROFOLATE REDUCTASE (NADPH)"/>
    <property type="match status" value="1"/>
</dbReference>
<dbReference type="InterPro" id="IPR003171">
    <property type="entry name" value="Mehydrof_redctse-like"/>
</dbReference>
<dbReference type="Proteomes" id="UP000241736">
    <property type="component" value="Unassembled WGS sequence"/>
</dbReference>
<reference evidence="13 14" key="1">
    <citation type="submission" date="2018-03" db="EMBL/GenBank/DDBJ databases">
        <title>Arenimonas caeni sp. nov., isolated from activated sludge.</title>
        <authorList>
            <person name="Liu H."/>
        </authorList>
    </citation>
    <scope>NUCLEOTIDE SEQUENCE [LARGE SCALE GENOMIC DNA]</scope>
    <source>
        <strain evidence="14">z29</strain>
    </source>
</reference>
<protein>
    <recommendedName>
        <fullName evidence="12">Methylenetetrahydrofolate reductase</fullName>
        <ecNumber evidence="12">1.5.1.54</ecNumber>
    </recommendedName>
</protein>